<dbReference type="EMBL" id="CAXLJM020000099">
    <property type="protein sequence ID" value="CAL8133355.1"/>
    <property type="molecule type" value="Genomic_DNA"/>
</dbReference>
<accession>A0ABP1RQN9</accession>
<comment type="caution">
    <text evidence="1">The sequence shown here is derived from an EMBL/GenBank/DDBJ whole genome shotgun (WGS) entry which is preliminary data.</text>
</comment>
<evidence type="ECO:0000313" key="1">
    <source>
        <dbReference type="EMBL" id="CAL8133355.1"/>
    </source>
</evidence>
<proteinExistence type="predicted"/>
<evidence type="ECO:0000313" key="2">
    <source>
        <dbReference type="Proteomes" id="UP001642540"/>
    </source>
</evidence>
<protein>
    <submittedName>
        <fullName evidence="1">Uncharacterized protein</fullName>
    </submittedName>
</protein>
<dbReference type="Gene3D" id="2.60.20.10">
    <property type="entry name" value="Crystallins"/>
    <property type="match status" value="1"/>
</dbReference>
<keyword evidence="2" id="KW-1185">Reference proteome</keyword>
<organism evidence="1 2">
    <name type="scientific">Orchesella dallaii</name>
    <dbReference type="NCBI Taxonomy" id="48710"/>
    <lineage>
        <taxon>Eukaryota</taxon>
        <taxon>Metazoa</taxon>
        <taxon>Ecdysozoa</taxon>
        <taxon>Arthropoda</taxon>
        <taxon>Hexapoda</taxon>
        <taxon>Collembola</taxon>
        <taxon>Entomobryomorpha</taxon>
        <taxon>Entomobryoidea</taxon>
        <taxon>Orchesellidae</taxon>
        <taxon>Orchesellinae</taxon>
        <taxon>Orchesella</taxon>
    </lineage>
</organism>
<name>A0ABP1RQN9_9HEXA</name>
<reference evidence="1 2" key="1">
    <citation type="submission" date="2024-08" db="EMBL/GenBank/DDBJ databases">
        <authorList>
            <person name="Cucini C."/>
            <person name="Frati F."/>
        </authorList>
    </citation>
    <scope>NUCLEOTIDE SEQUENCE [LARGE SCALE GENOMIC DNA]</scope>
</reference>
<dbReference type="Proteomes" id="UP001642540">
    <property type="component" value="Unassembled WGS sequence"/>
</dbReference>
<sequence>MAIESVFHKVDTLALKFQDCCTNIPATRSTKNGLWNSAISEIKLPSGKYIRDFDKPNCEGKHLDVPHDARAYAVVSSGFNDVIQSFMSISKEMVVTPCQDENGSDGTFQLTVGPTCTVTPDPGLSDVVVSNNNCVCLFDKPNCDGEAFTVSTNYEPGFIIREGFNDRTRSFRACNQHLKYNFINPNR</sequence>
<gene>
    <name evidence="1" type="ORF">ODALV1_LOCUS25031</name>
</gene>